<dbReference type="CTD" id="571949"/>
<accession>A0A6J2WIY1</accession>
<organism evidence="1 2">
    <name type="scientific">Chanos chanos</name>
    <name type="common">Milkfish</name>
    <name type="synonym">Mugil chanos</name>
    <dbReference type="NCBI Taxonomy" id="29144"/>
    <lineage>
        <taxon>Eukaryota</taxon>
        <taxon>Metazoa</taxon>
        <taxon>Chordata</taxon>
        <taxon>Craniata</taxon>
        <taxon>Vertebrata</taxon>
        <taxon>Euteleostomi</taxon>
        <taxon>Actinopterygii</taxon>
        <taxon>Neopterygii</taxon>
        <taxon>Teleostei</taxon>
        <taxon>Ostariophysi</taxon>
        <taxon>Gonorynchiformes</taxon>
        <taxon>Chanidae</taxon>
        <taxon>Chanos</taxon>
    </lineage>
</organism>
<name>A0A6J2WIY1_CHACN</name>
<dbReference type="InterPro" id="IPR028192">
    <property type="entry name" value="BMF"/>
</dbReference>
<dbReference type="PANTHER" id="PTHR32014">
    <property type="entry name" value="BCL-2-MODIFYING FACTOR"/>
    <property type="match status" value="1"/>
</dbReference>
<dbReference type="InParanoid" id="A0A6J2WIY1"/>
<dbReference type="GO" id="GO:0006915">
    <property type="term" value="P:apoptotic process"/>
    <property type="evidence" value="ECO:0007669"/>
    <property type="project" value="InterPro"/>
</dbReference>
<evidence type="ECO:0000313" key="2">
    <source>
        <dbReference type="RefSeq" id="XP_030645505.1"/>
    </source>
</evidence>
<reference evidence="2" key="1">
    <citation type="submission" date="2025-08" db="UniProtKB">
        <authorList>
            <consortium name="RefSeq"/>
        </authorList>
    </citation>
    <scope>IDENTIFICATION</scope>
</reference>
<proteinExistence type="predicted"/>
<dbReference type="RefSeq" id="XP_030645505.1">
    <property type="nucleotide sequence ID" value="XM_030789645.1"/>
</dbReference>
<dbReference type="GO" id="GO:0010507">
    <property type="term" value="P:negative regulation of autophagy"/>
    <property type="evidence" value="ECO:0007669"/>
    <property type="project" value="TreeGrafter"/>
</dbReference>
<dbReference type="GeneID" id="115825969"/>
<dbReference type="GO" id="GO:0043065">
    <property type="term" value="P:positive regulation of apoptotic process"/>
    <property type="evidence" value="ECO:0007669"/>
    <property type="project" value="TreeGrafter"/>
</dbReference>
<evidence type="ECO:0000313" key="1">
    <source>
        <dbReference type="Proteomes" id="UP000504632"/>
    </source>
</evidence>
<dbReference type="OrthoDB" id="9934797at2759"/>
<dbReference type="Pfam" id="PF15185">
    <property type="entry name" value="BMF"/>
    <property type="match status" value="1"/>
</dbReference>
<dbReference type="PANTHER" id="PTHR32014:SF2">
    <property type="entry name" value="BCL-2-MODIFYING FACTOR"/>
    <property type="match status" value="1"/>
</dbReference>
<sequence>MDDDEDDVFGNSSYCWRSSFRQVKQEDKATQTPSHSQAQCNSMLPCGVREDPRRLFYGRAALLLCSPGLSLRPRGEAVLEEEPWRMEQPDQEPALAMEAQIGQKLQMIGDQFHQEHMLYQQNQRNQQPLWLQLALAIYSHLFEQEFVFHGGRNDQR</sequence>
<dbReference type="GO" id="GO:0016459">
    <property type="term" value="C:myosin complex"/>
    <property type="evidence" value="ECO:0007669"/>
    <property type="project" value="TreeGrafter"/>
</dbReference>
<gene>
    <name evidence="2" type="primary">bmf1</name>
</gene>
<dbReference type="Proteomes" id="UP000504632">
    <property type="component" value="Chromosome 1"/>
</dbReference>
<protein>
    <submittedName>
        <fullName evidence="2">BCL2 modifying factor 1</fullName>
    </submittedName>
</protein>
<dbReference type="AlphaFoldDB" id="A0A6J2WIY1"/>
<keyword evidence="1" id="KW-1185">Reference proteome</keyword>